<comment type="catalytic activity">
    <reaction evidence="4">
        <text>GTP + H2O = GDP + phosphate + H(+)</text>
        <dbReference type="Rhea" id="RHEA:19669"/>
        <dbReference type="ChEBI" id="CHEBI:15377"/>
        <dbReference type="ChEBI" id="CHEBI:15378"/>
        <dbReference type="ChEBI" id="CHEBI:37565"/>
        <dbReference type="ChEBI" id="CHEBI:43474"/>
        <dbReference type="ChEBI" id="CHEBI:58189"/>
        <dbReference type="EC" id="3.6.5.2"/>
    </reaction>
</comment>
<keyword evidence="3" id="KW-0378">Hydrolase</keyword>
<evidence type="ECO:0000256" key="1">
    <source>
        <dbReference type="ARBA" id="ARBA00008344"/>
    </source>
</evidence>
<dbReference type="InterPro" id="IPR051065">
    <property type="entry name" value="Ras-related_GTPase"/>
</dbReference>
<dbReference type="InterPro" id="IPR001806">
    <property type="entry name" value="Small_GTPase"/>
</dbReference>
<comment type="similarity">
    <text evidence="1">Belongs to the small GTPase superfamily. Ras family.</text>
</comment>
<dbReference type="GO" id="GO:0005525">
    <property type="term" value="F:GTP binding"/>
    <property type="evidence" value="ECO:0007669"/>
    <property type="project" value="InterPro"/>
</dbReference>
<dbReference type="SMART" id="SM00175">
    <property type="entry name" value="RAB"/>
    <property type="match status" value="1"/>
</dbReference>
<dbReference type="InterPro" id="IPR005225">
    <property type="entry name" value="Small_GTP-bd"/>
</dbReference>
<organism evidence="5 6">
    <name type="scientific">Mizuhopecten yessoensis</name>
    <name type="common">Japanese scallop</name>
    <name type="synonym">Patinopecten yessoensis</name>
    <dbReference type="NCBI Taxonomy" id="6573"/>
    <lineage>
        <taxon>Eukaryota</taxon>
        <taxon>Metazoa</taxon>
        <taxon>Spiralia</taxon>
        <taxon>Lophotrochozoa</taxon>
        <taxon>Mollusca</taxon>
        <taxon>Bivalvia</taxon>
        <taxon>Autobranchia</taxon>
        <taxon>Pteriomorphia</taxon>
        <taxon>Pectinida</taxon>
        <taxon>Pectinoidea</taxon>
        <taxon>Pectinidae</taxon>
        <taxon>Mizuhopecten</taxon>
    </lineage>
</organism>
<proteinExistence type="inferred from homology"/>
<sequence length="233" mass="26080">MTHAYHAMYKDPKVTPDDRTHNGGGKDINIIVVGGPGVGKTAITVRYLTRRFIGDYDSGGEAMYTHTAVVDGKAVTLHILDTTWQEDSLDGRTDEILWADGMMLVYSITDSDSLDRLRTIADRVLSVRANDKLVLALVANKCDLLHRKHVSDTSAAQFCAEYNCIFFETSASDSFVDVESAFSSVSRHIKAVYKKREKLSKFLQNPAVTAKLQIRNSLRNFAEKKLRRRTSTM</sequence>
<dbReference type="PANTHER" id="PTHR45704">
    <property type="entry name" value="RAS-LIKE FAMILY MEMBER 11"/>
    <property type="match status" value="1"/>
</dbReference>
<dbReference type="SMART" id="SM00173">
    <property type="entry name" value="RAS"/>
    <property type="match status" value="1"/>
</dbReference>
<dbReference type="OrthoDB" id="18798at2759"/>
<gene>
    <name evidence="5" type="ORF">KP79_PYT07579</name>
</gene>
<dbReference type="GO" id="GO:0003925">
    <property type="term" value="F:G protein activity"/>
    <property type="evidence" value="ECO:0007669"/>
    <property type="project" value="UniProtKB-EC"/>
</dbReference>
<dbReference type="EC" id="3.6.5.2" evidence="2"/>
<dbReference type="STRING" id="6573.A0A210QFW8"/>
<evidence type="ECO:0000313" key="5">
    <source>
        <dbReference type="EMBL" id="OWF47511.1"/>
    </source>
</evidence>
<dbReference type="PROSITE" id="PS51421">
    <property type="entry name" value="RAS"/>
    <property type="match status" value="1"/>
</dbReference>
<dbReference type="SUPFAM" id="SSF52540">
    <property type="entry name" value="P-loop containing nucleoside triphosphate hydrolases"/>
    <property type="match status" value="1"/>
</dbReference>
<dbReference type="EMBL" id="NEDP02003873">
    <property type="protein sequence ID" value="OWF47511.1"/>
    <property type="molecule type" value="Genomic_DNA"/>
</dbReference>
<dbReference type="NCBIfam" id="TIGR00231">
    <property type="entry name" value="small_GTP"/>
    <property type="match status" value="1"/>
</dbReference>
<dbReference type="AlphaFoldDB" id="A0A210QFW8"/>
<reference evidence="5 6" key="1">
    <citation type="journal article" date="2017" name="Nat. Ecol. Evol.">
        <title>Scallop genome provides insights into evolution of bilaterian karyotype and development.</title>
        <authorList>
            <person name="Wang S."/>
            <person name="Zhang J."/>
            <person name="Jiao W."/>
            <person name="Li J."/>
            <person name="Xun X."/>
            <person name="Sun Y."/>
            <person name="Guo X."/>
            <person name="Huan P."/>
            <person name="Dong B."/>
            <person name="Zhang L."/>
            <person name="Hu X."/>
            <person name="Sun X."/>
            <person name="Wang J."/>
            <person name="Zhao C."/>
            <person name="Wang Y."/>
            <person name="Wang D."/>
            <person name="Huang X."/>
            <person name="Wang R."/>
            <person name="Lv J."/>
            <person name="Li Y."/>
            <person name="Zhang Z."/>
            <person name="Liu B."/>
            <person name="Lu W."/>
            <person name="Hui Y."/>
            <person name="Liang J."/>
            <person name="Zhou Z."/>
            <person name="Hou R."/>
            <person name="Li X."/>
            <person name="Liu Y."/>
            <person name="Li H."/>
            <person name="Ning X."/>
            <person name="Lin Y."/>
            <person name="Zhao L."/>
            <person name="Xing Q."/>
            <person name="Dou J."/>
            <person name="Li Y."/>
            <person name="Mao J."/>
            <person name="Guo H."/>
            <person name="Dou H."/>
            <person name="Li T."/>
            <person name="Mu C."/>
            <person name="Jiang W."/>
            <person name="Fu Q."/>
            <person name="Fu X."/>
            <person name="Miao Y."/>
            <person name="Liu J."/>
            <person name="Yu Q."/>
            <person name="Li R."/>
            <person name="Liao H."/>
            <person name="Li X."/>
            <person name="Kong Y."/>
            <person name="Jiang Z."/>
            <person name="Chourrout D."/>
            <person name="Li R."/>
            <person name="Bao Z."/>
        </authorList>
    </citation>
    <scope>NUCLEOTIDE SEQUENCE [LARGE SCALE GENOMIC DNA]</scope>
    <source>
        <strain evidence="5 6">PY_sf001</strain>
    </source>
</reference>
<accession>A0A210QFW8</accession>
<keyword evidence="6" id="KW-1185">Reference proteome</keyword>
<comment type="caution">
    <text evidence="5">The sequence shown here is derived from an EMBL/GenBank/DDBJ whole genome shotgun (WGS) entry which is preliminary data.</text>
</comment>
<dbReference type="PROSITE" id="PS51419">
    <property type="entry name" value="RAB"/>
    <property type="match status" value="1"/>
</dbReference>
<evidence type="ECO:0000256" key="2">
    <source>
        <dbReference type="ARBA" id="ARBA00011984"/>
    </source>
</evidence>
<dbReference type="SMART" id="SM00174">
    <property type="entry name" value="RHO"/>
    <property type="match status" value="1"/>
</dbReference>
<name>A0A210QFW8_MIZYE</name>
<evidence type="ECO:0000256" key="3">
    <source>
        <dbReference type="ARBA" id="ARBA00022801"/>
    </source>
</evidence>
<dbReference type="Pfam" id="PF00071">
    <property type="entry name" value="Ras"/>
    <property type="match status" value="1"/>
</dbReference>
<dbReference type="Gene3D" id="3.40.50.300">
    <property type="entry name" value="P-loop containing nucleotide triphosphate hydrolases"/>
    <property type="match status" value="1"/>
</dbReference>
<dbReference type="Proteomes" id="UP000242188">
    <property type="component" value="Unassembled WGS sequence"/>
</dbReference>
<dbReference type="InterPro" id="IPR027417">
    <property type="entry name" value="P-loop_NTPase"/>
</dbReference>
<dbReference type="PRINTS" id="PR00449">
    <property type="entry name" value="RASTRNSFRMNG"/>
</dbReference>
<evidence type="ECO:0000256" key="4">
    <source>
        <dbReference type="ARBA" id="ARBA00048098"/>
    </source>
</evidence>
<evidence type="ECO:0000313" key="6">
    <source>
        <dbReference type="Proteomes" id="UP000242188"/>
    </source>
</evidence>
<protein>
    <recommendedName>
        <fullName evidence="2">small monomeric GTPase</fullName>
        <ecNumber evidence="2">3.6.5.2</ecNumber>
    </recommendedName>
</protein>